<evidence type="ECO:0000256" key="4">
    <source>
        <dbReference type="ARBA" id="ARBA00022448"/>
    </source>
</evidence>
<dbReference type="PANTHER" id="PTHR10261:SF4">
    <property type="entry name" value="COATOMER SUBUNIT GAMMA-2"/>
    <property type="match status" value="1"/>
</dbReference>
<gene>
    <name evidence="17" type="primary">LOC112415717</name>
</gene>
<keyword evidence="6" id="KW-0677">Repeat</keyword>
<sequence>MPFGQVAMKHPSAVTACNLDLENLITDSNRSIATLAITTLLKTGSESSVDRLMKQISSFVSEISDEFKVVVVQAISALCQKYPRKHSVMMTFLSNMLRDDGGFEYKRAIVDCIISIVEENPESKEAGLAHLCEFIEDCEHTVLATKILHLLGKEGPRTPVPSKYIRFIFNRVVLENEAVRAAAVSALAKFGAQNENLLPSILVLLQRCMMDTDDEVRDRATFYLNVLQQRQMALNATYIFNGLTVSVPGMEKALHQYTLEPSEKPFDMKSIPLAMAAVFEQKAEITLTATKPEKLAPSRQDIFQEQLAVIPEFMNLGPLFKSSEPVQLTEAETEYFVRCIKHMFTNHIVFQFDCTNTLNDQLLEKVTVQVEPSDSYEVLCCIPVPSLPYNQPGICYTLVRLPDDDSTAASLSCPGCWAPSPDLPPSSGPLDPFSSTTLSHQLEAAHLTSLAQFLSLCCFAVTAYTAKELSCLSHVTFFKEATVCAPSSWIQLSPLLCAPFSVPHPLLNPVESSLLQAHCVESSRSAHQPTLTSQAELASRAARPRDITPCNLSGFHPDPLSRTLLTQLSGRLRPLILRPFSFTAALSPSSHPLAPAPARPTPDTTALSLDLHRALGPAVRPPSPLGAVISLPDALLRCPLPSLFMPTAPPTPCIPCAS</sequence>
<accession>A0A341DCK6</accession>
<keyword evidence="16" id="KW-1185">Reference proteome</keyword>
<dbReference type="GeneID" id="112415717"/>
<dbReference type="AlphaFoldDB" id="A0A341DCK6"/>
<comment type="similarity">
    <text evidence="3">Belongs to the COPG family.</text>
</comment>
<dbReference type="InterPro" id="IPR037067">
    <property type="entry name" value="Coatomer_gsu_app_sf"/>
</dbReference>
<evidence type="ECO:0000256" key="2">
    <source>
        <dbReference type="ARBA" id="ARBA00004347"/>
    </source>
</evidence>
<dbReference type="GO" id="GO:0005198">
    <property type="term" value="F:structural molecule activity"/>
    <property type="evidence" value="ECO:0007669"/>
    <property type="project" value="InterPro"/>
</dbReference>
<dbReference type="InterPro" id="IPR002553">
    <property type="entry name" value="Clathrin/coatomer_adapt-like_N"/>
</dbReference>
<evidence type="ECO:0000256" key="3">
    <source>
        <dbReference type="ARBA" id="ARBA00010720"/>
    </source>
</evidence>
<evidence type="ECO:0000313" key="16">
    <source>
        <dbReference type="Proteomes" id="UP000252040"/>
    </source>
</evidence>
<dbReference type="InterPro" id="IPR011989">
    <property type="entry name" value="ARM-like"/>
</dbReference>
<dbReference type="Proteomes" id="UP000252040">
    <property type="component" value="Unplaced"/>
</dbReference>
<evidence type="ECO:0000256" key="9">
    <source>
        <dbReference type="ARBA" id="ARBA00023034"/>
    </source>
</evidence>
<dbReference type="FunFam" id="1.25.10.10:FF:000071">
    <property type="entry name" value="Coatomer subunit gamma"/>
    <property type="match status" value="1"/>
</dbReference>
<reference evidence="17" key="1">
    <citation type="submission" date="2025-08" db="UniProtKB">
        <authorList>
            <consortium name="RefSeq"/>
        </authorList>
    </citation>
    <scope>IDENTIFICATION</scope>
    <source>
        <tissue evidence="17">Meat</tissue>
    </source>
</reference>
<evidence type="ECO:0000256" key="11">
    <source>
        <dbReference type="ARBA" id="ARBA00023329"/>
    </source>
</evidence>
<keyword evidence="11" id="KW-0968">Cytoplasmic vesicle</keyword>
<protein>
    <recommendedName>
        <fullName evidence="12">Coatomer subunit gamma-2</fullName>
    </recommendedName>
    <alternativeName>
        <fullName evidence="13">Gamma-2-coat protein</fullName>
    </alternativeName>
</protein>
<evidence type="ECO:0000256" key="6">
    <source>
        <dbReference type="ARBA" id="ARBA00022737"/>
    </source>
</evidence>
<dbReference type="InterPro" id="IPR013040">
    <property type="entry name" value="Coatomer_gsu_app_Ig-like_dom"/>
</dbReference>
<dbReference type="GO" id="GO:0005783">
    <property type="term" value="C:endoplasmic reticulum"/>
    <property type="evidence" value="ECO:0007669"/>
    <property type="project" value="TreeGrafter"/>
</dbReference>
<dbReference type="GO" id="GO:0000139">
    <property type="term" value="C:Golgi membrane"/>
    <property type="evidence" value="ECO:0007669"/>
    <property type="project" value="UniProtKB-SubCell"/>
</dbReference>
<dbReference type="InterPro" id="IPR017106">
    <property type="entry name" value="Coatomer_gsu"/>
</dbReference>
<dbReference type="Gene3D" id="1.25.10.10">
    <property type="entry name" value="Leucine-rich Repeat Variant"/>
    <property type="match status" value="1"/>
</dbReference>
<evidence type="ECO:0000256" key="8">
    <source>
        <dbReference type="ARBA" id="ARBA00022927"/>
    </source>
</evidence>
<dbReference type="SUPFAM" id="SSF49348">
    <property type="entry name" value="Clathrin adaptor appendage domain"/>
    <property type="match status" value="1"/>
</dbReference>
<dbReference type="InterPro" id="IPR013041">
    <property type="entry name" value="Clathrin_app_Ig-like_sf"/>
</dbReference>
<dbReference type="GO" id="GO:0009306">
    <property type="term" value="P:protein secretion"/>
    <property type="evidence" value="ECO:0007669"/>
    <property type="project" value="TreeGrafter"/>
</dbReference>
<dbReference type="InterPro" id="IPR016024">
    <property type="entry name" value="ARM-type_fold"/>
</dbReference>
<dbReference type="GO" id="GO:0006891">
    <property type="term" value="P:intra-Golgi vesicle-mediated transport"/>
    <property type="evidence" value="ECO:0007669"/>
    <property type="project" value="TreeGrafter"/>
</dbReference>
<dbReference type="PANTHER" id="PTHR10261">
    <property type="entry name" value="COATOMER SUBUNIT GAMMA"/>
    <property type="match status" value="1"/>
</dbReference>
<comment type="subcellular location">
    <subcellularLocation>
        <location evidence="2">Cytoplasmic vesicle</location>
        <location evidence="2">COPI-coated vesicle membrane</location>
        <topology evidence="2">Peripheral membrane protein</topology>
        <orientation evidence="2">Cytoplasmic side</orientation>
    </subcellularLocation>
    <subcellularLocation>
        <location evidence="1">Golgi apparatus membrane</location>
        <topology evidence="1">Peripheral membrane protein</topology>
        <orientation evidence="1">Cytoplasmic side</orientation>
    </subcellularLocation>
</comment>
<evidence type="ECO:0000259" key="14">
    <source>
        <dbReference type="Pfam" id="PF01602"/>
    </source>
</evidence>
<dbReference type="GO" id="GO:0005793">
    <property type="term" value="C:endoplasmic reticulum-Golgi intermediate compartment"/>
    <property type="evidence" value="ECO:0007669"/>
    <property type="project" value="TreeGrafter"/>
</dbReference>
<dbReference type="RefSeq" id="XP_024624636.1">
    <property type="nucleotide sequence ID" value="XM_024768868.1"/>
</dbReference>
<keyword evidence="7" id="KW-0931">ER-Golgi transport</keyword>
<dbReference type="GO" id="GO:0072384">
    <property type="term" value="P:organelle transport along microtubule"/>
    <property type="evidence" value="ECO:0007669"/>
    <property type="project" value="TreeGrafter"/>
</dbReference>
<dbReference type="Gene3D" id="2.60.40.1480">
    <property type="entry name" value="Coatomer, gamma subunit, appendage domain"/>
    <property type="match status" value="1"/>
</dbReference>
<dbReference type="GO" id="GO:0006886">
    <property type="term" value="P:intracellular protein transport"/>
    <property type="evidence" value="ECO:0007669"/>
    <property type="project" value="InterPro"/>
</dbReference>
<evidence type="ECO:0000256" key="7">
    <source>
        <dbReference type="ARBA" id="ARBA00022892"/>
    </source>
</evidence>
<feature type="domain" description="Coatomer gamma subunit appendage Ig-like subdomain" evidence="15">
    <location>
        <begin position="303"/>
        <end position="406"/>
    </location>
</feature>
<dbReference type="STRING" id="1706337.A0A341DCK6"/>
<evidence type="ECO:0000256" key="13">
    <source>
        <dbReference type="ARBA" id="ARBA00041406"/>
    </source>
</evidence>
<organism evidence="16 17">
    <name type="scientific">Neophocaena asiaeorientalis asiaeorientalis</name>
    <name type="common">Yangtze finless porpoise</name>
    <name type="synonym">Neophocaena phocaenoides subsp. asiaeorientalis</name>
    <dbReference type="NCBI Taxonomy" id="1706337"/>
    <lineage>
        <taxon>Eukaryota</taxon>
        <taxon>Metazoa</taxon>
        <taxon>Chordata</taxon>
        <taxon>Craniata</taxon>
        <taxon>Vertebrata</taxon>
        <taxon>Euteleostomi</taxon>
        <taxon>Mammalia</taxon>
        <taxon>Eutheria</taxon>
        <taxon>Laurasiatheria</taxon>
        <taxon>Artiodactyla</taxon>
        <taxon>Whippomorpha</taxon>
        <taxon>Cetacea</taxon>
        <taxon>Odontoceti</taxon>
        <taxon>Phocoenidae</taxon>
        <taxon>Neophocaena</taxon>
    </lineage>
</organism>
<dbReference type="FunFam" id="2.60.40.1480:FF:000001">
    <property type="entry name" value="Coatomer subunit gamma"/>
    <property type="match status" value="1"/>
</dbReference>
<dbReference type="SUPFAM" id="SSF48371">
    <property type="entry name" value="ARM repeat"/>
    <property type="match status" value="1"/>
</dbReference>
<evidence type="ECO:0000256" key="5">
    <source>
        <dbReference type="ARBA" id="ARBA00022490"/>
    </source>
</evidence>
<evidence type="ECO:0000256" key="10">
    <source>
        <dbReference type="ARBA" id="ARBA00023136"/>
    </source>
</evidence>
<evidence type="ECO:0000256" key="12">
    <source>
        <dbReference type="ARBA" id="ARBA00039447"/>
    </source>
</evidence>
<evidence type="ECO:0000256" key="1">
    <source>
        <dbReference type="ARBA" id="ARBA00004255"/>
    </source>
</evidence>
<dbReference type="GO" id="GO:0006888">
    <property type="term" value="P:endoplasmic reticulum to Golgi vesicle-mediated transport"/>
    <property type="evidence" value="ECO:0007669"/>
    <property type="project" value="TreeGrafter"/>
</dbReference>
<dbReference type="InParanoid" id="A0A341DCK6"/>
<keyword evidence="4" id="KW-0813">Transport</keyword>
<dbReference type="Pfam" id="PF01602">
    <property type="entry name" value="Adaptin_N"/>
    <property type="match status" value="1"/>
</dbReference>
<dbReference type="KEGG" id="nasi:112415717"/>
<name>A0A341DCK6_NEOAA</name>
<proteinExistence type="inferred from homology"/>
<keyword evidence="9" id="KW-0333">Golgi apparatus</keyword>
<evidence type="ECO:0000313" key="17">
    <source>
        <dbReference type="RefSeq" id="XP_024624636.1"/>
    </source>
</evidence>
<evidence type="ECO:0000259" key="15">
    <source>
        <dbReference type="Pfam" id="PF08752"/>
    </source>
</evidence>
<keyword evidence="5" id="KW-0963">Cytoplasm</keyword>
<feature type="domain" description="Clathrin/coatomer adaptor adaptin-like N-terminal" evidence="14">
    <location>
        <begin position="5"/>
        <end position="230"/>
    </location>
</feature>
<dbReference type="GO" id="GO:0030126">
    <property type="term" value="C:COPI vesicle coat"/>
    <property type="evidence" value="ECO:0007669"/>
    <property type="project" value="InterPro"/>
</dbReference>
<keyword evidence="8" id="KW-0653">Protein transport</keyword>
<dbReference type="Pfam" id="PF08752">
    <property type="entry name" value="COP-gamma_platf"/>
    <property type="match status" value="1"/>
</dbReference>
<keyword evidence="10" id="KW-0472">Membrane</keyword>